<keyword evidence="5 7" id="KW-0472">Membrane</keyword>
<evidence type="ECO:0000256" key="4">
    <source>
        <dbReference type="ARBA" id="ARBA00022989"/>
    </source>
</evidence>
<evidence type="ECO:0000256" key="3">
    <source>
        <dbReference type="ARBA" id="ARBA00022692"/>
    </source>
</evidence>
<comment type="similarity">
    <text evidence="2">Belongs to the unc-50 family.</text>
</comment>
<feature type="transmembrane region" description="Helical" evidence="7">
    <location>
        <begin position="174"/>
        <end position="194"/>
    </location>
</feature>
<dbReference type="GO" id="GO:0000139">
    <property type="term" value="C:Golgi membrane"/>
    <property type="evidence" value="ECO:0007669"/>
    <property type="project" value="TreeGrafter"/>
</dbReference>
<dbReference type="InParanoid" id="A0A2R5GRS1"/>
<evidence type="ECO:0000313" key="9">
    <source>
        <dbReference type="Proteomes" id="UP000241890"/>
    </source>
</evidence>
<keyword evidence="9" id="KW-1185">Reference proteome</keyword>
<dbReference type="EMBL" id="BEYU01000162">
    <property type="protein sequence ID" value="GBG33586.1"/>
    <property type="molecule type" value="Genomic_DNA"/>
</dbReference>
<organism evidence="8 9">
    <name type="scientific">Hondaea fermentalgiana</name>
    <dbReference type="NCBI Taxonomy" id="2315210"/>
    <lineage>
        <taxon>Eukaryota</taxon>
        <taxon>Sar</taxon>
        <taxon>Stramenopiles</taxon>
        <taxon>Bigyra</taxon>
        <taxon>Labyrinthulomycetes</taxon>
        <taxon>Thraustochytrida</taxon>
        <taxon>Thraustochytriidae</taxon>
        <taxon>Hondaea</taxon>
    </lineage>
</organism>
<evidence type="ECO:0000256" key="5">
    <source>
        <dbReference type="ARBA" id="ARBA00023136"/>
    </source>
</evidence>
<comment type="subcellular location">
    <subcellularLocation>
        <location evidence="1">Membrane</location>
        <topology evidence="1">Multi-pass membrane protein</topology>
    </subcellularLocation>
</comment>
<feature type="transmembrane region" description="Helical" evidence="7">
    <location>
        <begin position="206"/>
        <end position="226"/>
    </location>
</feature>
<dbReference type="PANTHER" id="PTHR12841">
    <property type="entry name" value="PROTEIN UNC-50 HOMOLOG"/>
    <property type="match status" value="1"/>
</dbReference>
<keyword evidence="4 7" id="KW-1133">Transmembrane helix</keyword>
<evidence type="ECO:0000256" key="6">
    <source>
        <dbReference type="SAM" id="MobiDB-lite"/>
    </source>
</evidence>
<gene>
    <name evidence="8" type="ORF">FCC1311_098092</name>
</gene>
<protein>
    <submittedName>
        <fullName evidence="8">Protein unc-50-like</fullName>
    </submittedName>
</protein>
<feature type="transmembrane region" description="Helical" evidence="7">
    <location>
        <begin position="92"/>
        <end position="111"/>
    </location>
</feature>
<evidence type="ECO:0000256" key="7">
    <source>
        <dbReference type="SAM" id="Phobius"/>
    </source>
</evidence>
<dbReference type="OrthoDB" id="10027013at2759"/>
<name>A0A2R5GRS1_9STRA</name>
<sequence length="273" mass="31059">MLPLKRSTGNAAPPLQRRGSNSYYSTDEGFGPLGSSHFSMLRYLRRVVYYPQMDFEYTFTQMKLLLRSPSKVYKITSWRNQTKNRWARDDPAFLVILCVLISVSSVIYGLALGRASVASIVSLVATQIVIFLGSGMLIATFFWRLANARFRARHSHSVDQEVEWMYAFDIHCNAYFPMTLALYVLQLCLLPVLLRPNILSTLAANTLYTAAFSYYHYVSFLGYMYLPFLDKKLVTALLYPVALLAVAFVLFTVLNINMARLTLSLFFPLSVPS</sequence>
<evidence type="ECO:0000256" key="1">
    <source>
        <dbReference type="ARBA" id="ARBA00004141"/>
    </source>
</evidence>
<feature type="region of interest" description="Disordered" evidence="6">
    <location>
        <begin position="1"/>
        <end position="23"/>
    </location>
</feature>
<dbReference type="PANTHER" id="PTHR12841:SF6">
    <property type="entry name" value="PROTEIN UNC-50 HOMOLOG"/>
    <property type="match status" value="1"/>
</dbReference>
<dbReference type="InterPro" id="IPR007881">
    <property type="entry name" value="UNC-50"/>
</dbReference>
<evidence type="ECO:0000256" key="2">
    <source>
        <dbReference type="ARBA" id="ARBA00006293"/>
    </source>
</evidence>
<reference evidence="8 9" key="1">
    <citation type="submission" date="2017-12" db="EMBL/GenBank/DDBJ databases">
        <title>Sequencing, de novo assembly and annotation of complete genome of a new Thraustochytrid species, strain FCC1311.</title>
        <authorList>
            <person name="Sedici K."/>
            <person name="Godart F."/>
            <person name="Aiese Cigliano R."/>
            <person name="Sanseverino W."/>
            <person name="Barakat M."/>
            <person name="Ortet P."/>
            <person name="Marechal E."/>
            <person name="Cagnac O."/>
            <person name="Amato A."/>
        </authorList>
    </citation>
    <scope>NUCLEOTIDE SEQUENCE [LARGE SCALE GENOMIC DNA]</scope>
</reference>
<dbReference type="AlphaFoldDB" id="A0A2R5GRS1"/>
<feature type="transmembrane region" description="Helical" evidence="7">
    <location>
        <begin position="233"/>
        <end position="256"/>
    </location>
</feature>
<dbReference type="Proteomes" id="UP000241890">
    <property type="component" value="Unassembled WGS sequence"/>
</dbReference>
<keyword evidence="3 7" id="KW-0812">Transmembrane</keyword>
<feature type="transmembrane region" description="Helical" evidence="7">
    <location>
        <begin position="117"/>
        <end position="143"/>
    </location>
</feature>
<dbReference type="Pfam" id="PF05216">
    <property type="entry name" value="UNC-50"/>
    <property type="match status" value="1"/>
</dbReference>
<comment type="caution">
    <text evidence="8">The sequence shown here is derived from an EMBL/GenBank/DDBJ whole genome shotgun (WGS) entry which is preliminary data.</text>
</comment>
<evidence type="ECO:0000313" key="8">
    <source>
        <dbReference type="EMBL" id="GBG33586.1"/>
    </source>
</evidence>
<accession>A0A2R5GRS1</accession>
<proteinExistence type="inferred from homology"/>